<dbReference type="Proteomes" id="UP001515480">
    <property type="component" value="Unassembled WGS sequence"/>
</dbReference>
<reference evidence="2 3" key="1">
    <citation type="journal article" date="2024" name="Science">
        <title>Giant polyketide synthase enzymes in the biosynthesis of giant marine polyether toxins.</title>
        <authorList>
            <person name="Fallon T.R."/>
            <person name="Shende V.V."/>
            <person name="Wierzbicki I.H."/>
            <person name="Pendleton A.L."/>
            <person name="Watervoot N.F."/>
            <person name="Auber R.P."/>
            <person name="Gonzalez D.J."/>
            <person name="Wisecaver J.H."/>
            <person name="Moore B.S."/>
        </authorList>
    </citation>
    <scope>NUCLEOTIDE SEQUENCE [LARGE SCALE GENOMIC DNA]</scope>
    <source>
        <strain evidence="2 3">12B1</strain>
    </source>
</reference>
<evidence type="ECO:0000313" key="2">
    <source>
        <dbReference type="EMBL" id="KAL1528711.1"/>
    </source>
</evidence>
<comment type="caution">
    <text evidence="2">The sequence shown here is derived from an EMBL/GenBank/DDBJ whole genome shotgun (WGS) entry which is preliminary data.</text>
</comment>
<evidence type="ECO:0000256" key="1">
    <source>
        <dbReference type="SAM" id="MobiDB-lite"/>
    </source>
</evidence>
<keyword evidence="3" id="KW-1185">Reference proteome</keyword>
<dbReference type="AlphaFoldDB" id="A0AB34K3A5"/>
<feature type="region of interest" description="Disordered" evidence="1">
    <location>
        <begin position="1"/>
        <end position="28"/>
    </location>
</feature>
<evidence type="ECO:0000313" key="3">
    <source>
        <dbReference type="Proteomes" id="UP001515480"/>
    </source>
</evidence>
<dbReference type="EMBL" id="JBGBPQ010000002">
    <property type="protein sequence ID" value="KAL1528711.1"/>
    <property type="molecule type" value="Genomic_DNA"/>
</dbReference>
<gene>
    <name evidence="2" type="ORF">AB1Y20_010045</name>
</gene>
<organism evidence="2 3">
    <name type="scientific">Prymnesium parvum</name>
    <name type="common">Toxic golden alga</name>
    <dbReference type="NCBI Taxonomy" id="97485"/>
    <lineage>
        <taxon>Eukaryota</taxon>
        <taxon>Haptista</taxon>
        <taxon>Haptophyta</taxon>
        <taxon>Prymnesiophyceae</taxon>
        <taxon>Prymnesiales</taxon>
        <taxon>Prymnesiaceae</taxon>
        <taxon>Prymnesium</taxon>
    </lineage>
</organism>
<sequence>MVAMLAKAEKEMEETAATAQAKKSVSTKLEKRVTLATPTKMQGLIVTPAIEIKPLTLVSTTLLMTKMMGTA</sequence>
<accession>A0AB34K3A5</accession>
<proteinExistence type="predicted"/>
<name>A0AB34K3A5_PRYPA</name>
<protein>
    <submittedName>
        <fullName evidence="2">Uncharacterized protein</fullName>
    </submittedName>
</protein>